<accession>F7ZZH9</accession>
<dbReference type="InterPro" id="IPR038765">
    <property type="entry name" value="Papain-like_cys_pep_sf"/>
</dbReference>
<dbReference type="KEGG" id="cga:Celgi_0806"/>
<dbReference type="RefSeq" id="WP_013882847.1">
    <property type="nucleotide sequence ID" value="NC_015671.1"/>
</dbReference>
<dbReference type="AlphaFoldDB" id="F7ZZH9"/>
<evidence type="ECO:0008006" key="3">
    <source>
        <dbReference type="Google" id="ProtNLM"/>
    </source>
</evidence>
<proteinExistence type="predicted"/>
<evidence type="ECO:0000313" key="1">
    <source>
        <dbReference type="EMBL" id="AEI11325.1"/>
    </source>
</evidence>
<evidence type="ECO:0000313" key="2">
    <source>
        <dbReference type="Proteomes" id="UP000000485"/>
    </source>
</evidence>
<dbReference type="EMBL" id="CP002665">
    <property type="protein sequence ID" value="AEI11325.1"/>
    <property type="molecule type" value="Genomic_DNA"/>
</dbReference>
<dbReference type="Proteomes" id="UP000000485">
    <property type="component" value="Chromosome"/>
</dbReference>
<gene>
    <name evidence="1" type="ordered locus">Celgi_0806</name>
</gene>
<sequence>MNALPGDPTAVRTVAATVLETTTAMTEVGSIVGAQRTALSWEGDAADAVERRLTTTLAGADGLGSAAADVAAALLDYADVLDKAQDAARDAAADAARARRRYEADRFDLLAYAEHAVARGALLAAGAAAQVAARVAADRIRAAMGAGVPAADALADVVHRDRAVPDDVLTRGSFDPEDVQQHAIGSCYVLSTLMGLLRTDAGDDFLREHVRWDPARRGYVVTLYDDGKPVEVLVDAVYDEGVEHGPGGNGVGIVSIYEAALGLHLGYTDLDNGGLPEHAMETITGRDADAYSTTDSGRNGWARSQDDIRDRLQDGASVTADTGGRPDPTEVQAQVRRNGQVVDVDVTVSGAHAYMVERIEADGSVWVRNPWGVGNPYDDGEAFRLTAQDFARIFGRVSVSEVPA</sequence>
<dbReference type="STRING" id="593907.Celgi_0806"/>
<protein>
    <recommendedName>
        <fullName evidence="3">Calpain catalytic domain-containing protein</fullName>
    </recommendedName>
</protein>
<keyword evidence="2" id="KW-1185">Reference proteome</keyword>
<dbReference type="HOGENOM" id="CLU_613437_0_0_11"/>
<name>F7ZZH9_CELGA</name>
<dbReference type="SUPFAM" id="SSF54001">
    <property type="entry name" value="Cysteine proteinases"/>
    <property type="match status" value="1"/>
</dbReference>
<organism evidence="1 2">
    <name type="scientific">Cellulomonas gilvus (strain ATCC 13127 / NRRL B-14078)</name>
    <name type="common">Cellvibrio gilvus</name>
    <dbReference type="NCBI Taxonomy" id="593907"/>
    <lineage>
        <taxon>Bacteria</taxon>
        <taxon>Bacillati</taxon>
        <taxon>Actinomycetota</taxon>
        <taxon>Actinomycetes</taxon>
        <taxon>Micrococcales</taxon>
        <taxon>Cellulomonadaceae</taxon>
        <taxon>Cellulomonas</taxon>
    </lineage>
</organism>
<reference evidence="2" key="1">
    <citation type="submission" date="2011-04" db="EMBL/GenBank/DDBJ databases">
        <title>Complete sequence of Cellvibrio gilvus ATCC 13127.</title>
        <authorList>
            <person name="Lucas S."/>
            <person name="Han J."/>
            <person name="Lapidus A."/>
            <person name="Cheng J.-F."/>
            <person name="Goodwin L."/>
            <person name="Pitluck S."/>
            <person name="Peters L."/>
            <person name="Munk A."/>
            <person name="Detter J.C."/>
            <person name="Han C."/>
            <person name="Tapia R."/>
            <person name="Land M."/>
            <person name="Hauser L."/>
            <person name="Kyrpides N."/>
            <person name="Ivanova N."/>
            <person name="Ovchinnikova G."/>
            <person name="Pagani I."/>
            <person name="Mead D."/>
            <person name="Brumm P."/>
            <person name="Woyke T."/>
        </authorList>
    </citation>
    <scope>NUCLEOTIDE SEQUENCE [LARGE SCALE GENOMIC DNA]</scope>
    <source>
        <strain evidence="2">ATCC 13127 / NRRL B-14078</strain>
    </source>
</reference>